<evidence type="ECO:0000256" key="1">
    <source>
        <dbReference type="SAM" id="Phobius"/>
    </source>
</evidence>
<keyword evidence="3" id="KW-1185">Reference proteome</keyword>
<feature type="transmembrane region" description="Helical" evidence="1">
    <location>
        <begin position="72"/>
        <end position="103"/>
    </location>
</feature>
<dbReference type="AlphaFoldDB" id="A0A3P7L5C7"/>
<keyword evidence="1" id="KW-0812">Transmembrane</keyword>
<organism evidence="2 3">
    <name type="scientific">Dibothriocephalus latus</name>
    <name type="common">Fish tapeworm</name>
    <name type="synonym">Diphyllobothrium latum</name>
    <dbReference type="NCBI Taxonomy" id="60516"/>
    <lineage>
        <taxon>Eukaryota</taxon>
        <taxon>Metazoa</taxon>
        <taxon>Spiralia</taxon>
        <taxon>Lophotrochozoa</taxon>
        <taxon>Platyhelminthes</taxon>
        <taxon>Cestoda</taxon>
        <taxon>Eucestoda</taxon>
        <taxon>Diphyllobothriidea</taxon>
        <taxon>Diphyllobothriidae</taxon>
        <taxon>Dibothriocephalus</taxon>
    </lineage>
</organism>
<protein>
    <submittedName>
        <fullName evidence="2">Uncharacterized protein</fullName>
    </submittedName>
</protein>
<dbReference type="OrthoDB" id="10623280at2759"/>
<dbReference type="EMBL" id="UYRU01054349">
    <property type="protein sequence ID" value="VDN12625.1"/>
    <property type="molecule type" value="Genomic_DNA"/>
</dbReference>
<sequence length="197" mass="22195">MCSPVLRGSPLAPLPQNIRRRSTCLSHLRVRRNYAQHTKDSYEPSILEQRVNGVWRTGVDTADLDGVLVERILGILLVLFICGVHWLLALAYVELLAIAVSVFRQVEMILADRPDDLYCPEHKRLSSGLLENKEEMLDMLVPYGIIALNSGYLSKFISRTCFRLPDILLDNPHVFPVFCTLITAIVAKTSHSPESLL</sequence>
<evidence type="ECO:0000313" key="2">
    <source>
        <dbReference type="EMBL" id="VDN12625.1"/>
    </source>
</evidence>
<name>A0A3P7L5C7_DIBLA</name>
<keyword evidence="1" id="KW-1133">Transmembrane helix</keyword>
<accession>A0A3P7L5C7</accession>
<gene>
    <name evidence="2" type="ORF">DILT_LOCUS8456</name>
</gene>
<reference evidence="2 3" key="1">
    <citation type="submission" date="2018-11" db="EMBL/GenBank/DDBJ databases">
        <authorList>
            <consortium name="Pathogen Informatics"/>
        </authorList>
    </citation>
    <scope>NUCLEOTIDE SEQUENCE [LARGE SCALE GENOMIC DNA]</scope>
</reference>
<proteinExistence type="predicted"/>
<dbReference type="Proteomes" id="UP000281553">
    <property type="component" value="Unassembled WGS sequence"/>
</dbReference>
<keyword evidence="1" id="KW-0472">Membrane</keyword>
<evidence type="ECO:0000313" key="3">
    <source>
        <dbReference type="Proteomes" id="UP000281553"/>
    </source>
</evidence>